<protein>
    <submittedName>
        <fullName evidence="2">Uncharacterized protein</fullName>
    </submittedName>
</protein>
<accession>A0AAV8YRI6</accession>
<evidence type="ECO:0000313" key="2">
    <source>
        <dbReference type="EMBL" id="KAJ8954259.1"/>
    </source>
</evidence>
<feature type="compositionally biased region" description="Basic and acidic residues" evidence="1">
    <location>
        <begin position="43"/>
        <end position="56"/>
    </location>
</feature>
<feature type="region of interest" description="Disordered" evidence="1">
    <location>
        <begin position="1"/>
        <end position="80"/>
    </location>
</feature>
<keyword evidence="3" id="KW-1185">Reference proteome</keyword>
<organism evidence="2 3">
    <name type="scientific">Aromia moschata</name>
    <dbReference type="NCBI Taxonomy" id="1265417"/>
    <lineage>
        <taxon>Eukaryota</taxon>
        <taxon>Metazoa</taxon>
        <taxon>Ecdysozoa</taxon>
        <taxon>Arthropoda</taxon>
        <taxon>Hexapoda</taxon>
        <taxon>Insecta</taxon>
        <taxon>Pterygota</taxon>
        <taxon>Neoptera</taxon>
        <taxon>Endopterygota</taxon>
        <taxon>Coleoptera</taxon>
        <taxon>Polyphaga</taxon>
        <taxon>Cucujiformia</taxon>
        <taxon>Chrysomeloidea</taxon>
        <taxon>Cerambycidae</taxon>
        <taxon>Cerambycinae</taxon>
        <taxon>Callichromatini</taxon>
        <taxon>Aromia</taxon>
    </lineage>
</organism>
<reference evidence="2" key="1">
    <citation type="journal article" date="2023" name="Insect Mol. Biol.">
        <title>Genome sequencing provides insights into the evolution of gene families encoding plant cell wall-degrading enzymes in longhorned beetles.</title>
        <authorList>
            <person name="Shin N.R."/>
            <person name="Okamura Y."/>
            <person name="Kirsch R."/>
            <person name="Pauchet Y."/>
        </authorList>
    </citation>
    <scope>NUCLEOTIDE SEQUENCE</scope>
    <source>
        <strain evidence="2">AMC_N1</strain>
    </source>
</reference>
<proteinExistence type="predicted"/>
<dbReference type="EMBL" id="JAPWTK010000050">
    <property type="protein sequence ID" value="KAJ8954259.1"/>
    <property type="molecule type" value="Genomic_DNA"/>
</dbReference>
<dbReference type="Proteomes" id="UP001162162">
    <property type="component" value="Unassembled WGS sequence"/>
</dbReference>
<dbReference type="AlphaFoldDB" id="A0AAV8YRI6"/>
<feature type="compositionally biased region" description="Basic residues" evidence="1">
    <location>
        <begin position="17"/>
        <end position="28"/>
    </location>
</feature>
<gene>
    <name evidence="2" type="ORF">NQ318_005855</name>
</gene>
<sequence>MSFAARVHSNHDQAHHFHEKHHLAHHQVKATQEKHAQHQHHANIHDKHANLHEKTRQPPRATRSSSGVEGIPQGRNIPNIEIQPTRHLPWKILYIQFKIPEKERCDERKETPCRCSDLGSNNGSANDRHIITENRQVMEHYLNVMDTIGKGTS</sequence>
<comment type="caution">
    <text evidence="2">The sequence shown here is derived from an EMBL/GenBank/DDBJ whole genome shotgun (WGS) entry which is preliminary data.</text>
</comment>
<evidence type="ECO:0000313" key="3">
    <source>
        <dbReference type="Proteomes" id="UP001162162"/>
    </source>
</evidence>
<evidence type="ECO:0000256" key="1">
    <source>
        <dbReference type="SAM" id="MobiDB-lite"/>
    </source>
</evidence>
<name>A0AAV8YRI6_9CUCU</name>